<keyword evidence="3" id="KW-0158">Chromosome</keyword>
<accession>A0A9W4I042</accession>
<feature type="compositionally biased region" description="Polar residues" evidence="7">
    <location>
        <begin position="1090"/>
        <end position="1109"/>
    </location>
</feature>
<feature type="domain" description="Telomere-associated protein Rif1 N-terminal" evidence="8">
    <location>
        <begin position="129"/>
        <end position="502"/>
    </location>
</feature>
<dbReference type="PANTHER" id="PTHR22928">
    <property type="entry name" value="TELOMERE-ASSOCIATED PROTEIN RIF1"/>
    <property type="match status" value="1"/>
</dbReference>
<evidence type="ECO:0000313" key="10">
    <source>
        <dbReference type="Proteomes" id="UP001153618"/>
    </source>
</evidence>
<dbReference type="GO" id="GO:0005634">
    <property type="term" value="C:nucleus"/>
    <property type="evidence" value="ECO:0007669"/>
    <property type="project" value="UniProtKB-SubCell"/>
</dbReference>
<organism evidence="9 10">
    <name type="scientific">Penicillium olsonii</name>
    <dbReference type="NCBI Taxonomy" id="99116"/>
    <lineage>
        <taxon>Eukaryota</taxon>
        <taxon>Fungi</taxon>
        <taxon>Dikarya</taxon>
        <taxon>Ascomycota</taxon>
        <taxon>Pezizomycotina</taxon>
        <taxon>Eurotiomycetes</taxon>
        <taxon>Eurotiomycetidae</taxon>
        <taxon>Eurotiales</taxon>
        <taxon>Aspergillaceae</taxon>
        <taxon>Penicillium</taxon>
    </lineage>
</organism>
<dbReference type="GO" id="GO:0000723">
    <property type="term" value="P:telomere maintenance"/>
    <property type="evidence" value="ECO:0007669"/>
    <property type="project" value="TreeGrafter"/>
</dbReference>
<feature type="compositionally biased region" description="Polar residues" evidence="7">
    <location>
        <begin position="1308"/>
        <end position="1323"/>
    </location>
</feature>
<dbReference type="OrthoDB" id="5399929at2759"/>
<feature type="compositionally biased region" description="Basic residues" evidence="7">
    <location>
        <begin position="1255"/>
        <end position="1271"/>
    </location>
</feature>
<evidence type="ECO:0000259" key="8">
    <source>
        <dbReference type="Pfam" id="PF12231"/>
    </source>
</evidence>
<feature type="region of interest" description="Disordered" evidence="7">
    <location>
        <begin position="1192"/>
        <end position="1609"/>
    </location>
</feature>
<feature type="compositionally biased region" description="Polar residues" evidence="7">
    <location>
        <begin position="1118"/>
        <end position="1138"/>
    </location>
</feature>
<protein>
    <recommendedName>
        <fullName evidence="8">Telomere-associated protein Rif1 N-terminal domain-containing protein</fullName>
    </recommendedName>
</protein>
<feature type="region of interest" description="Disordered" evidence="7">
    <location>
        <begin position="1"/>
        <end position="23"/>
    </location>
</feature>
<evidence type="ECO:0000256" key="1">
    <source>
        <dbReference type="ARBA" id="ARBA00004123"/>
    </source>
</evidence>
<keyword evidence="6" id="KW-0131">Cell cycle</keyword>
<feature type="compositionally biased region" description="Polar residues" evidence="7">
    <location>
        <begin position="1279"/>
        <end position="1300"/>
    </location>
</feature>
<keyword evidence="10" id="KW-1185">Reference proteome</keyword>
<evidence type="ECO:0000256" key="2">
    <source>
        <dbReference type="ARBA" id="ARBA00004574"/>
    </source>
</evidence>
<comment type="subcellular location">
    <subcellularLocation>
        <location evidence="2">Chromosome</location>
        <location evidence="2">Telomere</location>
    </subcellularLocation>
    <subcellularLocation>
        <location evidence="1">Nucleus</location>
    </subcellularLocation>
</comment>
<feature type="compositionally biased region" description="Polar residues" evidence="7">
    <location>
        <begin position="1651"/>
        <end position="1663"/>
    </location>
</feature>
<sequence length="1766" mass="192340">MVEIPSARPPTPPRTASRTVIDENQIASPLIVSTPKASPFETIEAGSETLSRSSKRVNFSPWPKYIKPPTFTSASQPDSDIKNIPSTDSKPAKSILKTTQSPIPVWSPNVNTFTAESLAMLLESVIQQLAGESTTSRLDAYMQFFGALRTYDGIPAGQEIGDKLNLITEFIQRDVNRDLTNAGIQDTNLANQALKLTAAFIWHPQISTRIPDDFKTFLVDHATTTLDEIKAPKSVLTHYMSILSTQNFSPKVMTNARVNRLLKVLQHIGSRISGNGIISHRLNAYQRLWVQAKPVFLSQPNLWIENLFRGMLHHVKDTRDKAIAFGFRIAAEVGPNATISKSVREFFDHPLEHDRKIVAEIRERMTRMMTFTESGIHVPQIWSVTILLLRNKRWNLEHWHHYKEWLLVLQKCFNCSEPLIKAEAIIGWSRFVSVVGPEECTSRSLLKMLGKPVLSQFDRRKSEKSASPPSQLALNSYHILLYYTFRPSATYQHLDFIWEEYVLTPSSGIFSSIPALSDCLSRVVSNLLWSPQAKLFTEGRINDANKMEADELPSADSKWVRSRCSNILRVFENLFKSSTWVDGALATSNVALAWSSLCSAISLASSKEITSSGESMQAVAGILGLLHRLWLTGPSSVNASSQDIFLERFRYLSTVMISSIGSISVTEKLFLKYADEQSVATGVSIDPHRPPVTSPESPVLHLIRTIGSTGGSISASQLYKDLAIGIIEAACKSKLFRGSRLELLHQCAELCTADTGALMRDLELSDLLWAATAQAASNALQSFPIESARERDGSVSRDYDNVTKILSSGVDLPDAFQEWSNLLESFVRVVRTEKGVHAVASIILEPMAECIMHLHVPTTYLPSRSLLINSSSIPFLQGTGLGIHAGGSQPTSAAILPNTLLKSVSRTLEDTYAGFDASGCEGFAEFIEALTSFLGTGVPQLQCQVLQILQPSIGIWLRDESHKTNGVGLGSAAANTLFSVFRALSSATLHVLHKSAPHDPPSLKTFEPIVLAGFESSHNFIIKGFLDFWKPTFASKDDTLTQAAQNAESRLRSQASPLQDDAMEIEAVPPPLPHSSTGLANGSHHMAQQPYDSEPSSSPVEKIETNISKGTEEVNEPQLPNNLQSEAADTQTGNAITTSRRRLTRREMFSMIESIQSSSPATTPRKLGFNTPPHLRRLQSGESAPELLLTPSLAPAENEDGFFGSSPTPGTRDPTPATKSNVSIQVSQDVPSSQEVDPPSSPPEISSQSPSPQKGRNHTRNVRRKAAKARKALVGNLGAKSTVNSPATSRLATENDTASTGMDDVIDGSNNKENANSTPQPNGETPGRRLRSARGKEPGPVTGRSPAPQVNSPDRTPVPKSRNSKSGPGSSAKRKQNSHKPAPEPSVQAMDTPSDAQTDSVMDSSEETETQIASQLGLDLELAVEVDDKAHITPTKPVDEPSLRKRKRDEEDKPQATAPKTDRRRSTRLSTVKDGLSVELPELDGTRALSPAVSHVSQSVSPVKSISPAATRRSARNSQRRESTNPLSEPIPVVQDSPATVIANDETPRPSKRSRKSARLGDQSVPGAIGGSEPPSASRATSSRKTRSQQEAVNPNPLPQPQFSSLPTENNSEIDALSHQSVDVEMVPESLIVDENTSVQDIPVSTEEATDSQVSEPEQSIQNGHGLVEPDTEMDLGLNTAGEAKAEPSDGILEQAAAPLIETQSHEPSPPQLQPVVTETGITQSLKNILGDMQSATLGPEALREIDDLLFNIRVHAHDASRRHNT</sequence>
<feature type="compositionally biased region" description="Polar residues" evidence="7">
    <location>
        <begin position="1153"/>
        <end position="1162"/>
    </location>
</feature>
<dbReference type="PANTHER" id="PTHR22928:SF3">
    <property type="entry name" value="TELOMERE-ASSOCIATED PROTEIN RIF1"/>
    <property type="match status" value="1"/>
</dbReference>
<dbReference type="GO" id="GO:0140445">
    <property type="term" value="C:chromosome, telomeric repeat region"/>
    <property type="evidence" value="ECO:0007669"/>
    <property type="project" value="TreeGrafter"/>
</dbReference>
<feature type="compositionally biased region" description="Polar residues" evidence="7">
    <location>
        <begin position="1495"/>
        <end position="1504"/>
    </location>
</feature>
<comment type="caution">
    <text evidence="9">The sequence shown here is derived from an EMBL/GenBank/DDBJ whole genome shotgun (WGS) entry which is preliminary data.</text>
</comment>
<feature type="region of interest" description="Disordered" evidence="7">
    <location>
        <begin position="1067"/>
        <end position="1177"/>
    </location>
</feature>
<keyword evidence="5" id="KW-0539">Nucleus</keyword>
<proteinExistence type="predicted"/>
<feature type="region of interest" description="Disordered" evidence="7">
    <location>
        <begin position="68"/>
        <end position="94"/>
    </location>
</feature>
<dbReference type="EMBL" id="CAJVOS010000038">
    <property type="protein sequence ID" value="CAG8182176.1"/>
    <property type="molecule type" value="Genomic_DNA"/>
</dbReference>
<evidence type="ECO:0000256" key="6">
    <source>
        <dbReference type="ARBA" id="ARBA00023306"/>
    </source>
</evidence>
<keyword evidence="4" id="KW-0779">Telomere</keyword>
<feature type="compositionally biased region" description="Polar residues" evidence="7">
    <location>
        <begin position="1217"/>
        <end position="1235"/>
    </location>
</feature>
<evidence type="ECO:0000256" key="4">
    <source>
        <dbReference type="ARBA" id="ARBA00022895"/>
    </source>
</evidence>
<dbReference type="Proteomes" id="UP001153618">
    <property type="component" value="Unassembled WGS sequence"/>
</dbReference>
<evidence type="ECO:0000256" key="7">
    <source>
        <dbReference type="SAM" id="MobiDB-lite"/>
    </source>
</evidence>
<evidence type="ECO:0000256" key="3">
    <source>
        <dbReference type="ARBA" id="ARBA00022454"/>
    </source>
</evidence>
<dbReference type="InterPro" id="IPR022031">
    <property type="entry name" value="Rif1_N"/>
</dbReference>
<feature type="compositionally biased region" description="Basic and acidic residues" evidence="7">
    <location>
        <begin position="1426"/>
        <end position="1454"/>
    </location>
</feature>
<feature type="compositionally biased region" description="Polar residues" evidence="7">
    <location>
        <begin position="70"/>
        <end position="89"/>
    </location>
</feature>
<gene>
    <name evidence="9" type="ORF">POLS_LOCUS6985</name>
</gene>
<name>A0A9W4I042_PENOL</name>
<feature type="compositionally biased region" description="Polar residues" evidence="7">
    <location>
        <begin position="1389"/>
        <end position="1403"/>
    </location>
</feature>
<reference evidence="9" key="1">
    <citation type="submission" date="2021-07" db="EMBL/GenBank/DDBJ databases">
        <authorList>
            <person name="Branca A.L. A."/>
        </authorList>
    </citation>
    <scope>NUCLEOTIDE SEQUENCE</scope>
</reference>
<evidence type="ECO:0000256" key="5">
    <source>
        <dbReference type="ARBA" id="ARBA00023242"/>
    </source>
</evidence>
<evidence type="ECO:0000313" key="9">
    <source>
        <dbReference type="EMBL" id="CAG8182176.1"/>
    </source>
</evidence>
<dbReference type="Pfam" id="PF12231">
    <property type="entry name" value="Rif1_N"/>
    <property type="match status" value="1"/>
</dbReference>
<feature type="compositionally biased region" description="Low complexity" evidence="7">
    <location>
        <begin position="1243"/>
        <end position="1252"/>
    </location>
</feature>
<feature type="region of interest" description="Disordered" evidence="7">
    <location>
        <begin position="1635"/>
        <end position="1672"/>
    </location>
</feature>